<feature type="transmembrane region" description="Helical" evidence="1">
    <location>
        <begin position="93"/>
        <end position="113"/>
    </location>
</feature>
<evidence type="ECO:0000259" key="2">
    <source>
        <dbReference type="Pfam" id="PF14402"/>
    </source>
</evidence>
<gene>
    <name evidence="3" type="ORF">UR38_C0002G0013</name>
</gene>
<dbReference type="Pfam" id="PF14402">
    <property type="entry name" value="7TM_transglut"/>
    <property type="match status" value="1"/>
</dbReference>
<evidence type="ECO:0000313" key="3">
    <source>
        <dbReference type="EMBL" id="KKP47910.1"/>
    </source>
</evidence>
<dbReference type="Proteomes" id="UP000033995">
    <property type="component" value="Unassembled WGS sequence"/>
</dbReference>
<keyword evidence="1" id="KW-0812">Transmembrane</keyword>
<dbReference type="InterPro" id="IPR025840">
    <property type="entry name" value="7TM_transglut"/>
</dbReference>
<keyword evidence="1" id="KW-1133">Transmembrane helix</keyword>
<feature type="transmembrane region" description="Helical" evidence="1">
    <location>
        <begin position="200"/>
        <end position="218"/>
    </location>
</feature>
<accession>A0A0G0C9S5</accession>
<feature type="domain" description="7 transmembrane helices usually fused to an inactive transglutaminase" evidence="2">
    <location>
        <begin position="99"/>
        <end position="292"/>
    </location>
</feature>
<proteinExistence type="predicted"/>
<evidence type="ECO:0000256" key="1">
    <source>
        <dbReference type="SAM" id="Phobius"/>
    </source>
</evidence>
<name>A0A0G0C9S5_9BACT</name>
<dbReference type="EMBL" id="LBOZ01000002">
    <property type="protein sequence ID" value="KKP47910.1"/>
    <property type="molecule type" value="Genomic_DNA"/>
</dbReference>
<keyword evidence="1" id="KW-0472">Membrane</keyword>
<organism evidence="3 4">
    <name type="scientific">Candidatus Woesebacteria bacterium GW2011_GWA2_33_28</name>
    <dbReference type="NCBI Taxonomy" id="1618561"/>
    <lineage>
        <taxon>Bacteria</taxon>
        <taxon>Candidatus Woeseibacteriota</taxon>
    </lineage>
</organism>
<reference evidence="3 4" key="1">
    <citation type="journal article" date="2015" name="Nature">
        <title>rRNA introns, odd ribosomes, and small enigmatic genomes across a large radiation of phyla.</title>
        <authorList>
            <person name="Brown C.T."/>
            <person name="Hug L.A."/>
            <person name="Thomas B.C."/>
            <person name="Sharon I."/>
            <person name="Castelle C.J."/>
            <person name="Singh A."/>
            <person name="Wilkins M.J."/>
            <person name="Williams K.H."/>
            <person name="Banfield J.F."/>
        </authorList>
    </citation>
    <scope>NUCLEOTIDE SEQUENCE [LARGE SCALE GENOMIC DNA]</scope>
</reference>
<feature type="transmembrane region" description="Helical" evidence="1">
    <location>
        <begin position="173"/>
        <end position="194"/>
    </location>
</feature>
<sequence>MKKVILVFLLFLTFQFISYGLRVTSTMAKTTPSPVATILPSPIPTEISRVDITQKSEEAVGPLEKLIKEQTLSSIWPFNPLKYAIKDAVNSGIPANTIVLLLLLPVVATVIAATRQLIGIRGFGIFLPAALSVTFVAIGPALGIILFLIIGAISMLVRLLTRKLKLRLQYLPKMALILWFVSFGILGVLFISPYANIEGLKNVSIFPVLVLTLLVEDFTKIQLGKSVKTAIGITSQTLLLALLSYLFLTFAPFQKYVLLNPEISLFITFAIDIILGRYIGLRFMEYKRFRKLISGK</sequence>
<feature type="transmembrane region" description="Helical" evidence="1">
    <location>
        <begin position="263"/>
        <end position="281"/>
    </location>
</feature>
<dbReference type="AlphaFoldDB" id="A0A0G0C9S5"/>
<protein>
    <recommendedName>
        <fullName evidence="2">7 transmembrane helices usually fused to an inactive transglutaminase domain-containing protein</fullName>
    </recommendedName>
</protein>
<evidence type="ECO:0000313" key="4">
    <source>
        <dbReference type="Proteomes" id="UP000033995"/>
    </source>
</evidence>
<feature type="transmembrane region" description="Helical" evidence="1">
    <location>
        <begin position="230"/>
        <end position="251"/>
    </location>
</feature>
<feature type="transmembrane region" description="Helical" evidence="1">
    <location>
        <begin position="144"/>
        <end position="161"/>
    </location>
</feature>
<comment type="caution">
    <text evidence="3">The sequence shown here is derived from an EMBL/GenBank/DDBJ whole genome shotgun (WGS) entry which is preliminary data.</text>
</comment>